<evidence type="ECO:0000256" key="1">
    <source>
        <dbReference type="SAM" id="Phobius"/>
    </source>
</evidence>
<proteinExistence type="predicted"/>
<dbReference type="EMBL" id="BAAAFZ010000028">
    <property type="protein sequence ID" value="GAA0583941.1"/>
    <property type="molecule type" value="Genomic_DNA"/>
</dbReference>
<feature type="transmembrane region" description="Helical" evidence="1">
    <location>
        <begin position="155"/>
        <end position="176"/>
    </location>
</feature>
<keyword evidence="1" id="KW-0812">Transmembrane</keyword>
<dbReference type="InterPro" id="IPR000326">
    <property type="entry name" value="PAP2/HPO"/>
</dbReference>
<name>A0ABN1F6W6_9PROT</name>
<feature type="transmembrane region" description="Helical" evidence="1">
    <location>
        <begin position="70"/>
        <end position="88"/>
    </location>
</feature>
<accession>A0ABN1F6W6</accession>
<keyword evidence="4" id="KW-1185">Reference proteome</keyword>
<feature type="transmembrane region" description="Helical" evidence="1">
    <location>
        <begin position="122"/>
        <end position="143"/>
    </location>
</feature>
<evidence type="ECO:0000313" key="4">
    <source>
        <dbReference type="Proteomes" id="UP001501588"/>
    </source>
</evidence>
<reference evidence="3 4" key="1">
    <citation type="journal article" date="2019" name="Int. J. Syst. Evol. Microbiol.">
        <title>The Global Catalogue of Microorganisms (GCM) 10K type strain sequencing project: providing services to taxonomists for standard genome sequencing and annotation.</title>
        <authorList>
            <consortium name="The Broad Institute Genomics Platform"/>
            <consortium name="The Broad Institute Genome Sequencing Center for Infectious Disease"/>
            <person name="Wu L."/>
            <person name="Ma J."/>
        </authorList>
    </citation>
    <scope>NUCLEOTIDE SEQUENCE [LARGE SCALE GENOMIC DNA]</scope>
    <source>
        <strain evidence="3 4">JCM 9933</strain>
    </source>
</reference>
<keyword evidence="1" id="KW-1133">Transmembrane helix</keyword>
<evidence type="ECO:0000259" key="2">
    <source>
        <dbReference type="Pfam" id="PF01569"/>
    </source>
</evidence>
<sequence length="199" mass="20462">MHFLTDFADLGVLLPLTGLVTLSLALVGKRREAIAWTLAVTGTFAAMLVLKLMVFVVLGSGSIRGLGNPSGHTAAGIVVYAGLATLVARRFASRLAVALFAGAAFGALFGFSRWALRYHSMADVLVGGAVGMAGVLALAWLAGPRRAEEEVRSAGRGRAGMAVVAAVSLIAVLTLHGTKLHAEAALRSIAAEVRSTVKG</sequence>
<dbReference type="Proteomes" id="UP001501588">
    <property type="component" value="Unassembled WGS sequence"/>
</dbReference>
<organism evidence="3 4">
    <name type="scientific">Craurococcus roseus</name>
    <dbReference type="NCBI Taxonomy" id="77585"/>
    <lineage>
        <taxon>Bacteria</taxon>
        <taxon>Pseudomonadati</taxon>
        <taxon>Pseudomonadota</taxon>
        <taxon>Alphaproteobacteria</taxon>
        <taxon>Acetobacterales</taxon>
        <taxon>Acetobacteraceae</taxon>
        <taxon>Craurococcus</taxon>
    </lineage>
</organism>
<comment type="caution">
    <text evidence="3">The sequence shown here is derived from an EMBL/GenBank/DDBJ whole genome shotgun (WGS) entry which is preliminary data.</text>
</comment>
<protein>
    <recommendedName>
        <fullName evidence="2">Phosphatidic acid phosphatase type 2/haloperoxidase domain-containing protein</fullName>
    </recommendedName>
</protein>
<dbReference type="RefSeq" id="WP_343895437.1">
    <property type="nucleotide sequence ID" value="NZ_BAAAFZ010000028.1"/>
</dbReference>
<feature type="domain" description="Phosphatidic acid phosphatase type 2/haloperoxidase" evidence="2">
    <location>
        <begin position="68"/>
        <end position="142"/>
    </location>
</feature>
<feature type="transmembrane region" description="Helical" evidence="1">
    <location>
        <begin position="95"/>
        <end position="116"/>
    </location>
</feature>
<feature type="transmembrane region" description="Helical" evidence="1">
    <location>
        <begin position="12"/>
        <end position="28"/>
    </location>
</feature>
<evidence type="ECO:0000313" key="3">
    <source>
        <dbReference type="EMBL" id="GAA0583941.1"/>
    </source>
</evidence>
<gene>
    <name evidence="3" type="ORF">GCM10009416_22960</name>
</gene>
<feature type="transmembrane region" description="Helical" evidence="1">
    <location>
        <begin position="35"/>
        <end position="58"/>
    </location>
</feature>
<dbReference type="Pfam" id="PF01569">
    <property type="entry name" value="PAP2"/>
    <property type="match status" value="1"/>
</dbReference>
<dbReference type="SUPFAM" id="SSF48317">
    <property type="entry name" value="Acid phosphatase/Vanadium-dependent haloperoxidase"/>
    <property type="match status" value="1"/>
</dbReference>
<dbReference type="Gene3D" id="1.20.144.10">
    <property type="entry name" value="Phosphatidic acid phosphatase type 2/haloperoxidase"/>
    <property type="match status" value="1"/>
</dbReference>
<keyword evidence="1" id="KW-0472">Membrane</keyword>
<dbReference type="InterPro" id="IPR036938">
    <property type="entry name" value="PAP2/HPO_sf"/>
</dbReference>